<feature type="domain" description="GH18" evidence="6">
    <location>
        <begin position="23"/>
        <end position="292"/>
    </location>
</feature>
<dbReference type="Proteomes" id="UP001140949">
    <property type="component" value="Unassembled WGS sequence"/>
</dbReference>
<keyword evidence="1 3" id="KW-0378">Hydrolase</keyword>
<feature type="chain" id="PRO_5043657482" evidence="5">
    <location>
        <begin position="23"/>
        <end position="307"/>
    </location>
</feature>
<proteinExistence type="inferred from homology"/>
<dbReference type="PROSITE" id="PS01095">
    <property type="entry name" value="GH18_1"/>
    <property type="match status" value="1"/>
</dbReference>
<reference evidence="7" key="1">
    <citation type="journal article" date="2023" name="GigaByte">
        <title>Genome assembly of the bearded iris, Iris pallida Lam.</title>
        <authorList>
            <person name="Bruccoleri R.E."/>
            <person name="Oakeley E.J."/>
            <person name="Faust A.M.E."/>
            <person name="Altorfer M."/>
            <person name="Dessus-Babus S."/>
            <person name="Burckhardt D."/>
            <person name="Oertli M."/>
            <person name="Naumann U."/>
            <person name="Petersen F."/>
            <person name="Wong J."/>
        </authorList>
    </citation>
    <scope>NUCLEOTIDE SEQUENCE</scope>
    <source>
        <strain evidence="7">GSM-AAB239-AS_SAM_17_03QT</strain>
    </source>
</reference>
<dbReference type="GO" id="GO:0005975">
    <property type="term" value="P:carbohydrate metabolic process"/>
    <property type="evidence" value="ECO:0007669"/>
    <property type="project" value="InterPro"/>
</dbReference>
<evidence type="ECO:0000313" key="8">
    <source>
        <dbReference type="Proteomes" id="UP001140949"/>
    </source>
</evidence>
<dbReference type="PANTHER" id="PTHR46476:SF9">
    <property type="entry name" value="GH18 DOMAIN-CONTAINING PROTEIN"/>
    <property type="match status" value="1"/>
</dbReference>
<dbReference type="Pfam" id="PF00704">
    <property type="entry name" value="Glyco_hydro_18"/>
    <property type="match status" value="1"/>
</dbReference>
<evidence type="ECO:0000256" key="4">
    <source>
        <dbReference type="RuleBase" id="RU004453"/>
    </source>
</evidence>
<reference evidence="7" key="2">
    <citation type="submission" date="2023-04" db="EMBL/GenBank/DDBJ databases">
        <authorList>
            <person name="Bruccoleri R.E."/>
            <person name="Oakeley E.J."/>
            <person name="Faust A.-M."/>
            <person name="Dessus-Babus S."/>
            <person name="Altorfer M."/>
            <person name="Burckhardt D."/>
            <person name="Oertli M."/>
            <person name="Naumann U."/>
            <person name="Petersen F."/>
            <person name="Wong J."/>
        </authorList>
    </citation>
    <scope>NUCLEOTIDE SEQUENCE</scope>
    <source>
        <strain evidence="7">GSM-AAB239-AS_SAM_17_03QT</strain>
        <tissue evidence="7">Leaf</tissue>
    </source>
</reference>
<accession>A0AAX6EHG5</accession>
<dbReference type="InterPro" id="IPR001579">
    <property type="entry name" value="Glyco_hydro_18_chit_AS"/>
</dbReference>
<sequence length="307" mass="34584">MAGPSLVCLTGFALLFCTFCDGKVMMEYIGALGIPISFDDVPIDPEIDFNFILSFAIDADRSGKYQNGKFSPYWSEDITPSSVKSFKARHPNVKVLASLAGWSLGEKVIAWYKPRSNQAWINNAFASFKRIAVEYGLDGIDIDYENFPRDRNDTTFAFCIGELITRLKEEKVITVASIAPYYLTVGPYVMLYRNYSGVIDYVNHQFYTDKVRSPAGYLLAFRQRAAQFDAAKLLPSYEIRGRGIQGDSFFDALGLLRSRGFDVEGVMIWSADSSKEDGFYFERKSQQFLLNATVPSEEVGMQNVVRT</sequence>
<evidence type="ECO:0000256" key="3">
    <source>
        <dbReference type="RuleBase" id="RU000489"/>
    </source>
</evidence>
<dbReference type="AlphaFoldDB" id="A0AAX6EHG5"/>
<name>A0AAX6EHG5_IRIPA</name>
<evidence type="ECO:0000256" key="1">
    <source>
        <dbReference type="ARBA" id="ARBA00022801"/>
    </source>
</evidence>
<evidence type="ECO:0000256" key="5">
    <source>
        <dbReference type="SAM" id="SignalP"/>
    </source>
</evidence>
<gene>
    <name evidence="7" type="ORF">M6B38_108355</name>
</gene>
<keyword evidence="5" id="KW-0732">Signal</keyword>
<dbReference type="Gene3D" id="3.20.20.80">
    <property type="entry name" value="Glycosidases"/>
    <property type="match status" value="1"/>
</dbReference>
<evidence type="ECO:0000256" key="2">
    <source>
        <dbReference type="ARBA" id="ARBA00023295"/>
    </source>
</evidence>
<organism evidence="7 8">
    <name type="scientific">Iris pallida</name>
    <name type="common">Sweet iris</name>
    <dbReference type="NCBI Taxonomy" id="29817"/>
    <lineage>
        <taxon>Eukaryota</taxon>
        <taxon>Viridiplantae</taxon>
        <taxon>Streptophyta</taxon>
        <taxon>Embryophyta</taxon>
        <taxon>Tracheophyta</taxon>
        <taxon>Spermatophyta</taxon>
        <taxon>Magnoliopsida</taxon>
        <taxon>Liliopsida</taxon>
        <taxon>Asparagales</taxon>
        <taxon>Iridaceae</taxon>
        <taxon>Iridoideae</taxon>
        <taxon>Irideae</taxon>
        <taxon>Iris</taxon>
    </lineage>
</organism>
<keyword evidence="2 3" id="KW-0326">Glycosidase</keyword>
<keyword evidence="8" id="KW-1185">Reference proteome</keyword>
<evidence type="ECO:0000313" key="7">
    <source>
        <dbReference type="EMBL" id="KAJ6803411.1"/>
    </source>
</evidence>
<comment type="similarity">
    <text evidence="4">Belongs to the glycosyl hydrolase 18 family.</text>
</comment>
<evidence type="ECO:0000259" key="6">
    <source>
        <dbReference type="PROSITE" id="PS51910"/>
    </source>
</evidence>
<dbReference type="GO" id="GO:0004553">
    <property type="term" value="F:hydrolase activity, hydrolyzing O-glycosyl compounds"/>
    <property type="evidence" value="ECO:0007669"/>
    <property type="project" value="InterPro"/>
</dbReference>
<dbReference type="SUPFAM" id="SSF51445">
    <property type="entry name" value="(Trans)glycosidases"/>
    <property type="match status" value="1"/>
</dbReference>
<dbReference type="EMBL" id="JANAVB010036615">
    <property type="protein sequence ID" value="KAJ6803411.1"/>
    <property type="molecule type" value="Genomic_DNA"/>
</dbReference>
<protein>
    <submittedName>
        <fullName evidence="7">Chitinase 2-like isoform X1</fullName>
    </submittedName>
</protein>
<dbReference type="PROSITE" id="PS51910">
    <property type="entry name" value="GH18_2"/>
    <property type="match status" value="1"/>
</dbReference>
<feature type="signal peptide" evidence="5">
    <location>
        <begin position="1"/>
        <end position="22"/>
    </location>
</feature>
<dbReference type="InterPro" id="IPR000677">
    <property type="entry name" value="Chitinase-like"/>
</dbReference>
<comment type="caution">
    <text evidence="7">The sequence shown here is derived from an EMBL/GenBank/DDBJ whole genome shotgun (WGS) entry which is preliminary data.</text>
</comment>
<dbReference type="InterPro" id="IPR001223">
    <property type="entry name" value="Glyco_hydro18_cat"/>
</dbReference>
<dbReference type="PANTHER" id="PTHR46476">
    <property type="entry name" value="CHITINASE 2-LIKE"/>
    <property type="match status" value="1"/>
</dbReference>
<dbReference type="PRINTS" id="PR00551">
    <property type="entry name" value="2SGLOBULIN"/>
</dbReference>
<dbReference type="InterPro" id="IPR017853">
    <property type="entry name" value="GH"/>
</dbReference>